<feature type="region of interest" description="Disordered" evidence="1">
    <location>
        <begin position="148"/>
        <end position="246"/>
    </location>
</feature>
<feature type="region of interest" description="Disordered" evidence="1">
    <location>
        <begin position="111"/>
        <end position="131"/>
    </location>
</feature>
<accession>A0A8T0U921</accession>
<organism evidence="2 3">
    <name type="scientific">Panicum virgatum</name>
    <name type="common">Blackwell switchgrass</name>
    <dbReference type="NCBI Taxonomy" id="38727"/>
    <lineage>
        <taxon>Eukaryota</taxon>
        <taxon>Viridiplantae</taxon>
        <taxon>Streptophyta</taxon>
        <taxon>Embryophyta</taxon>
        <taxon>Tracheophyta</taxon>
        <taxon>Spermatophyta</taxon>
        <taxon>Magnoliopsida</taxon>
        <taxon>Liliopsida</taxon>
        <taxon>Poales</taxon>
        <taxon>Poaceae</taxon>
        <taxon>PACMAD clade</taxon>
        <taxon>Panicoideae</taxon>
        <taxon>Panicodae</taxon>
        <taxon>Paniceae</taxon>
        <taxon>Panicinae</taxon>
        <taxon>Panicum</taxon>
        <taxon>Panicum sect. Hiantes</taxon>
    </lineage>
</organism>
<name>A0A8T0U921_PANVG</name>
<gene>
    <name evidence="2" type="ORF">PVAP13_3NG079517</name>
</gene>
<sequence length="246" mass="25145">MRRQRSPSAAGPVLLLPAVPARRARPARRRRSPPRLRPVSVAPRRWPAGGMRGPSTPTGGRPSATSSTAPEALASWPLLPVSAGHEARAAGPAPPLPVQEREAALVDGRTWELGLDGGGGRWSPPPSPSCSCSVGDLASVVTRSLCPSARASRRSRFQPSANRGEGGAGSAPLEPGATELGGGGVVEAQAVPPLQPSLRPTERGGVGGGGAAAVRHEVEGGRRRGWRVGEGGGGRRDEQSLPSMLG</sequence>
<dbReference type="EMBL" id="CM029042">
    <property type="protein sequence ID" value="KAG2618335.1"/>
    <property type="molecule type" value="Genomic_DNA"/>
</dbReference>
<evidence type="ECO:0000313" key="2">
    <source>
        <dbReference type="EMBL" id="KAG2618335.1"/>
    </source>
</evidence>
<feature type="region of interest" description="Disordered" evidence="1">
    <location>
        <begin position="1"/>
        <end position="99"/>
    </location>
</feature>
<evidence type="ECO:0000256" key="1">
    <source>
        <dbReference type="SAM" id="MobiDB-lite"/>
    </source>
</evidence>
<feature type="compositionally biased region" description="Low complexity" evidence="1">
    <location>
        <begin position="1"/>
        <end position="21"/>
    </location>
</feature>
<feature type="compositionally biased region" description="Basic residues" evidence="1">
    <location>
        <begin position="22"/>
        <end position="34"/>
    </location>
</feature>
<dbReference type="Proteomes" id="UP000823388">
    <property type="component" value="Chromosome 3N"/>
</dbReference>
<comment type="caution">
    <text evidence="2">The sequence shown here is derived from an EMBL/GenBank/DDBJ whole genome shotgun (WGS) entry which is preliminary data.</text>
</comment>
<evidence type="ECO:0000313" key="3">
    <source>
        <dbReference type="Proteomes" id="UP000823388"/>
    </source>
</evidence>
<proteinExistence type="predicted"/>
<feature type="compositionally biased region" description="Polar residues" evidence="1">
    <location>
        <begin position="55"/>
        <end position="69"/>
    </location>
</feature>
<protein>
    <submittedName>
        <fullName evidence="2">Uncharacterized protein</fullName>
    </submittedName>
</protein>
<keyword evidence="3" id="KW-1185">Reference proteome</keyword>
<dbReference type="AlphaFoldDB" id="A0A8T0U921"/>
<reference evidence="2" key="1">
    <citation type="submission" date="2020-05" db="EMBL/GenBank/DDBJ databases">
        <title>WGS assembly of Panicum virgatum.</title>
        <authorList>
            <person name="Lovell J.T."/>
            <person name="Jenkins J."/>
            <person name="Shu S."/>
            <person name="Juenger T.E."/>
            <person name="Schmutz J."/>
        </authorList>
    </citation>
    <scope>NUCLEOTIDE SEQUENCE</scope>
    <source>
        <strain evidence="2">AP13</strain>
    </source>
</reference>